<comment type="caution">
    <text evidence="6">The sequence shown here is derived from an EMBL/GenBank/DDBJ whole genome shotgun (WGS) entry which is preliminary data.</text>
</comment>
<dbReference type="InterPro" id="IPR050862">
    <property type="entry name" value="RdRp_reductase_class-2"/>
</dbReference>
<evidence type="ECO:0000256" key="1">
    <source>
        <dbReference type="ARBA" id="ARBA00001922"/>
    </source>
</evidence>
<sequence>MTILNPDGSIVDSYQNFVALSRYARWRDELGRRETWTESVDRYFDFMLTHLKRTFGYIPSDRLAAELSNSVKHLDLVPSMRALMTAGLALERSNIAGYNCAYLPVDDIAAFSETLFILLNGTGVGFSVESRYVDRLPRVPEIFLARDITIQVGDSKLGWGEAYKRLIEYMWVRGLQPGYDLSAVRPAGARLKTFGGRASGPEPLKELFDYTIDLLWEAQGRRLRPLEVHDLMCKIASVVVVGGVRRAAMISLSDLADQEMAKAKTSNWYETHPHRALANNSAVYEGEFTYAAFNWEWENLKASGSGERGIFSRNAARDQASRNGRRSSEVEYGVNPCAEILLRTHQFCNLSEVIVRAEDTRRDLVKKVKLATILGTWQATLTDFPFLRPVWRENTEEERLLGVSLTGIFGNRLLVDEEGREDLLAEMWATAQDANEVEARKIGIPISAAITTVKPSGTVSQLAGVSSGIHPWHSRQYIRTVRADAKDPLAQLMKDYRVPNEPDVMQDSNMVFSFPIKAPDLGVTRDKLAAIEHLETWLSFKKTWCDHNPSVTISVREDEWEAVGDWVWHHLDELTGVSFLPYSEHVYEQAPYQEIDYGTWRAATIAFPRVEWSDLSFYETSDGTAGAQTLACSADGSGCDSADLVTT</sequence>
<evidence type="ECO:0000256" key="4">
    <source>
        <dbReference type="ARBA" id="ARBA00023285"/>
    </source>
</evidence>
<protein>
    <recommendedName>
        <fullName evidence="5">B12-dependent ribonucleotide reductase insertion domain-containing protein</fullName>
    </recommendedName>
</protein>
<dbReference type="InterPro" id="IPR054158">
    <property type="entry name" value="RNR-II_ins_dom"/>
</dbReference>
<dbReference type="SUPFAM" id="SSF51998">
    <property type="entry name" value="PFL-like glycyl radical enzymes"/>
    <property type="match status" value="1"/>
</dbReference>
<name>A0ABW7YJ58_9ACTN</name>
<feature type="domain" description="B12-dependent ribonucleotide reductase insertion" evidence="5">
    <location>
        <begin position="148"/>
        <end position="208"/>
    </location>
</feature>
<dbReference type="PANTHER" id="PTHR43371:SF1">
    <property type="entry name" value="RIBONUCLEOSIDE-DIPHOSPHATE REDUCTASE"/>
    <property type="match status" value="1"/>
</dbReference>
<organism evidence="6 7">
    <name type="scientific">Nonomuraea typhae</name>
    <dbReference type="NCBI Taxonomy" id="2603600"/>
    <lineage>
        <taxon>Bacteria</taxon>
        <taxon>Bacillati</taxon>
        <taxon>Actinomycetota</taxon>
        <taxon>Actinomycetes</taxon>
        <taxon>Streptosporangiales</taxon>
        <taxon>Streptosporangiaceae</taxon>
        <taxon>Nonomuraea</taxon>
    </lineage>
</organism>
<dbReference type="PANTHER" id="PTHR43371">
    <property type="entry name" value="VITAMIN B12-DEPENDENT RIBONUCLEOTIDE REDUCTASE"/>
    <property type="match status" value="1"/>
</dbReference>
<evidence type="ECO:0000256" key="2">
    <source>
        <dbReference type="ARBA" id="ARBA00022628"/>
    </source>
</evidence>
<evidence type="ECO:0000313" key="6">
    <source>
        <dbReference type="EMBL" id="MFI6495930.1"/>
    </source>
</evidence>
<gene>
    <name evidence="6" type="ORF">ACIBG2_01010</name>
</gene>
<dbReference type="Pfam" id="PF21995">
    <property type="entry name" value="RNR-II_ins_dom"/>
    <property type="match status" value="1"/>
</dbReference>
<evidence type="ECO:0000259" key="5">
    <source>
        <dbReference type="Pfam" id="PF21995"/>
    </source>
</evidence>
<dbReference type="Proteomes" id="UP001612741">
    <property type="component" value="Unassembled WGS sequence"/>
</dbReference>
<accession>A0ABW7YJ58</accession>
<dbReference type="EMBL" id="JBITGY010000001">
    <property type="protein sequence ID" value="MFI6495930.1"/>
    <property type="molecule type" value="Genomic_DNA"/>
</dbReference>
<evidence type="ECO:0000256" key="3">
    <source>
        <dbReference type="ARBA" id="ARBA00023002"/>
    </source>
</evidence>
<dbReference type="RefSeq" id="WP_397077735.1">
    <property type="nucleotide sequence ID" value="NZ_JBITGY010000001.1"/>
</dbReference>
<reference evidence="6 7" key="1">
    <citation type="submission" date="2024-10" db="EMBL/GenBank/DDBJ databases">
        <title>The Natural Products Discovery Center: Release of the First 8490 Sequenced Strains for Exploring Actinobacteria Biosynthetic Diversity.</title>
        <authorList>
            <person name="Kalkreuter E."/>
            <person name="Kautsar S.A."/>
            <person name="Yang D."/>
            <person name="Bader C.D."/>
            <person name="Teijaro C.N."/>
            <person name="Fluegel L."/>
            <person name="Davis C.M."/>
            <person name="Simpson J.R."/>
            <person name="Lauterbach L."/>
            <person name="Steele A.D."/>
            <person name="Gui C."/>
            <person name="Meng S."/>
            <person name="Li G."/>
            <person name="Viehrig K."/>
            <person name="Ye F."/>
            <person name="Su P."/>
            <person name="Kiefer A.F."/>
            <person name="Nichols A."/>
            <person name="Cepeda A.J."/>
            <person name="Yan W."/>
            <person name="Fan B."/>
            <person name="Jiang Y."/>
            <person name="Adhikari A."/>
            <person name="Zheng C.-J."/>
            <person name="Schuster L."/>
            <person name="Cowan T.M."/>
            <person name="Smanski M.J."/>
            <person name="Chevrette M.G."/>
            <person name="De Carvalho L.P.S."/>
            <person name="Shen B."/>
        </authorList>
    </citation>
    <scope>NUCLEOTIDE SEQUENCE [LARGE SCALE GENOMIC DNA]</scope>
    <source>
        <strain evidence="6 7">NPDC050545</strain>
    </source>
</reference>
<proteinExistence type="predicted"/>
<keyword evidence="2" id="KW-0846">Cobalamin</keyword>
<dbReference type="Gene3D" id="3.20.70.20">
    <property type="match status" value="3"/>
</dbReference>
<keyword evidence="4" id="KW-0170">Cobalt</keyword>
<keyword evidence="7" id="KW-1185">Reference proteome</keyword>
<keyword evidence="3" id="KW-0560">Oxidoreductase</keyword>
<evidence type="ECO:0000313" key="7">
    <source>
        <dbReference type="Proteomes" id="UP001612741"/>
    </source>
</evidence>
<comment type="cofactor">
    <cofactor evidence="1">
        <name>adenosylcob(III)alamin</name>
        <dbReference type="ChEBI" id="CHEBI:18408"/>
    </cofactor>
</comment>